<dbReference type="PANTHER" id="PTHR47816:SF4">
    <property type="entry name" value="RIBOSOMAL RNA SMALL SUBUNIT METHYLTRANSFERASE C"/>
    <property type="match status" value="1"/>
</dbReference>
<comment type="subunit">
    <text evidence="6">Monomer.</text>
</comment>
<comment type="catalytic activity">
    <reaction evidence="6">
        <text>guanosine(1207) in 16S rRNA + S-adenosyl-L-methionine = N(2)-methylguanosine(1207) in 16S rRNA + S-adenosyl-L-homocysteine + H(+)</text>
        <dbReference type="Rhea" id="RHEA:42736"/>
        <dbReference type="Rhea" id="RHEA-COMP:10213"/>
        <dbReference type="Rhea" id="RHEA-COMP:10214"/>
        <dbReference type="ChEBI" id="CHEBI:15378"/>
        <dbReference type="ChEBI" id="CHEBI:57856"/>
        <dbReference type="ChEBI" id="CHEBI:59789"/>
        <dbReference type="ChEBI" id="CHEBI:74269"/>
        <dbReference type="ChEBI" id="CHEBI:74481"/>
        <dbReference type="EC" id="2.1.1.172"/>
    </reaction>
</comment>
<dbReference type="InterPro" id="IPR002052">
    <property type="entry name" value="DNA_methylase_N6_adenine_CS"/>
</dbReference>
<keyword evidence="1 6" id="KW-0963">Cytoplasm</keyword>
<keyword evidence="10" id="KW-1185">Reference proteome</keyword>
<evidence type="ECO:0000256" key="1">
    <source>
        <dbReference type="ARBA" id="ARBA00022490"/>
    </source>
</evidence>
<dbReference type="GO" id="GO:0052914">
    <property type="term" value="F:16S rRNA (guanine(1207)-N(2))-methyltransferase activity"/>
    <property type="evidence" value="ECO:0007669"/>
    <property type="project" value="UniProtKB-EC"/>
</dbReference>
<dbReference type="InterPro" id="IPR029063">
    <property type="entry name" value="SAM-dependent_MTases_sf"/>
</dbReference>
<dbReference type="Pfam" id="PF05175">
    <property type="entry name" value="MTS"/>
    <property type="match status" value="1"/>
</dbReference>
<feature type="domain" description="Methyltransferase small N-terminal" evidence="8">
    <location>
        <begin position="33"/>
        <end position="190"/>
    </location>
</feature>
<dbReference type="GO" id="GO:0005737">
    <property type="term" value="C:cytoplasm"/>
    <property type="evidence" value="ECO:0007669"/>
    <property type="project" value="UniProtKB-SubCell"/>
</dbReference>
<organism evidence="9 10">
    <name type="scientific">Alginatibacterium sediminis</name>
    <dbReference type="NCBI Taxonomy" id="2164068"/>
    <lineage>
        <taxon>Bacteria</taxon>
        <taxon>Pseudomonadati</taxon>
        <taxon>Pseudomonadota</taxon>
        <taxon>Gammaproteobacteria</taxon>
        <taxon>Alteromonadales</taxon>
        <taxon>Alteromonadaceae</taxon>
        <taxon>Alginatibacterium</taxon>
    </lineage>
</organism>
<dbReference type="Proteomes" id="UP000286482">
    <property type="component" value="Unassembled WGS sequence"/>
</dbReference>
<dbReference type="GO" id="GO:0003676">
    <property type="term" value="F:nucleic acid binding"/>
    <property type="evidence" value="ECO:0007669"/>
    <property type="project" value="InterPro"/>
</dbReference>
<dbReference type="AlphaFoldDB" id="A0A420ECV6"/>
<dbReference type="NCBIfam" id="NF007023">
    <property type="entry name" value="PRK09489.1"/>
    <property type="match status" value="1"/>
</dbReference>
<comment type="caution">
    <text evidence="9">The sequence shown here is derived from an EMBL/GenBank/DDBJ whole genome shotgun (WGS) entry which is preliminary data.</text>
</comment>
<dbReference type="PRINTS" id="PR00507">
    <property type="entry name" value="N12N6MTFRASE"/>
</dbReference>
<comment type="subcellular location">
    <subcellularLocation>
        <location evidence="6">Cytoplasm</location>
    </subcellularLocation>
</comment>
<dbReference type="Pfam" id="PF08468">
    <property type="entry name" value="MTS_N"/>
    <property type="match status" value="1"/>
</dbReference>
<dbReference type="SUPFAM" id="SSF53335">
    <property type="entry name" value="S-adenosyl-L-methionine-dependent methyltransferases"/>
    <property type="match status" value="1"/>
</dbReference>
<feature type="domain" description="Methyltransferase small" evidence="7">
    <location>
        <begin position="198"/>
        <end position="361"/>
    </location>
</feature>
<dbReference type="PROSITE" id="PS00092">
    <property type="entry name" value="N6_MTASE"/>
    <property type="match status" value="1"/>
</dbReference>
<dbReference type="CDD" id="cd02440">
    <property type="entry name" value="AdoMet_MTases"/>
    <property type="match status" value="1"/>
</dbReference>
<dbReference type="InterPro" id="IPR046977">
    <property type="entry name" value="RsmC/RlmG"/>
</dbReference>
<proteinExistence type="inferred from homology"/>
<keyword evidence="4 6" id="KW-0808">Transferase</keyword>
<dbReference type="Gene3D" id="3.40.50.150">
    <property type="entry name" value="Vaccinia Virus protein VP39"/>
    <property type="match status" value="2"/>
</dbReference>
<keyword evidence="3 6" id="KW-0489">Methyltransferase</keyword>
<name>A0A420ECV6_9ALTE</name>
<evidence type="ECO:0000256" key="4">
    <source>
        <dbReference type="ARBA" id="ARBA00022679"/>
    </source>
</evidence>
<dbReference type="EMBL" id="RAQO01000005">
    <property type="protein sequence ID" value="RKF18501.1"/>
    <property type="molecule type" value="Genomic_DNA"/>
</dbReference>
<evidence type="ECO:0000259" key="7">
    <source>
        <dbReference type="Pfam" id="PF05175"/>
    </source>
</evidence>
<reference evidence="9 10" key="1">
    <citation type="submission" date="2018-09" db="EMBL/GenBank/DDBJ databases">
        <authorList>
            <person name="Wang Z."/>
        </authorList>
    </citation>
    <scope>NUCLEOTIDE SEQUENCE [LARGE SCALE GENOMIC DNA]</scope>
    <source>
        <strain evidence="9 10">ALS 81</strain>
    </source>
</reference>
<evidence type="ECO:0000313" key="9">
    <source>
        <dbReference type="EMBL" id="RKF18501.1"/>
    </source>
</evidence>
<protein>
    <recommendedName>
        <fullName evidence="6">Ribosomal RNA small subunit methyltransferase C</fullName>
        <ecNumber evidence="6">2.1.1.172</ecNumber>
    </recommendedName>
    <alternativeName>
        <fullName evidence="6">16S rRNA m2G1207 methyltransferase</fullName>
    </alternativeName>
    <alternativeName>
        <fullName evidence="6">rRNA (guanine-N(2)-)-methyltransferase RsmC</fullName>
    </alternativeName>
</protein>
<evidence type="ECO:0000256" key="6">
    <source>
        <dbReference type="HAMAP-Rule" id="MF_01862"/>
    </source>
</evidence>
<dbReference type="PANTHER" id="PTHR47816">
    <property type="entry name" value="RIBOSOMAL RNA SMALL SUBUNIT METHYLTRANSFERASE C"/>
    <property type="match status" value="1"/>
</dbReference>
<evidence type="ECO:0000256" key="5">
    <source>
        <dbReference type="ARBA" id="ARBA00022691"/>
    </source>
</evidence>
<keyword evidence="5 6" id="KW-0949">S-adenosyl-L-methionine</keyword>
<accession>A0A420ECV6</accession>
<keyword evidence="2 6" id="KW-0698">rRNA processing</keyword>
<evidence type="ECO:0000256" key="2">
    <source>
        <dbReference type="ARBA" id="ARBA00022552"/>
    </source>
</evidence>
<evidence type="ECO:0000256" key="3">
    <source>
        <dbReference type="ARBA" id="ARBA00022603"/>
    </source>
</evidence>
<dbReference type="InterPro" id="IPR023543">
    <property type="entry name" value="rRNA_ssu_MeTfrase_C"/>
</dbReference>
<sequence length="364" mass="40629">MVPKTAKSRQNCYDRCKLFKLFLNMLRTLSAPSELLVRHLDLFKDQNLALVGQIHDDFALDLLEHSASVTVYCNHFGHYQHLQTQERDQLKVVFTASPVINETIDTLILYMPKAKAEAQFLLAQVLAQLQPGTTIFIVGENKGGVNAAPNLLKEHQLSCQKIDSARRCSLYFSELEGTIKAFELESWIKQIPDLQSQLELVSLPGVFGHGKLDEGTKLLLEHLPKLSGSVLDFGCGCGVIALSLATQSTLKVSGLDVSAYAIESCRLNQQYNQINAHFFASDGLNEVKDSYDVIVSNPPFHEGTKTQYQTSETFLKQAKQHLRPEGELWLVANKFLAYESILQSHFSTVREVASNGRFKILAAS</sequence>
<comment type="similarity">
    <text evidence="6">Belongs to the methyltransferase superfamily. RsmC family.</text>
</comment>
<dbReference type="InterPro" id="IPR007848">
    <property type="entry name" value="Small_mtfrase_dom"/>
</dbReference>
<evidence type="ECO:0000259" key="8">
    <source>
        <dbReference type="Pfam" id="PF08468"/>
    </source>
</evidence>
<dbReference type="HAMAP" id="MF_01862">
    <property type="entry name" value="16SrRNA_methyltr_C"/>
    <property type="match status" value="1"/>
</dbReference>
<dbReference type="EC" id="2.1.1.172" evidence="6"/>
<gene>
    <name evidence="6 9" type="primary">rsmC</name>
    <name evidence="9" type="ORF">DBZ36_08820</name>
</gene>
<dbReference type="InterPro" id="IPR013675">
    <property type="entry name" value="Mtase_sm_N"/>
</dbReference>
<evidence type="ECO:0000313" key="10">
    <source>
        <dbReference type="Proteomes" id="UP000286482"/>
    </source>
</evidence>
<comment type="function">
    <text evidence="6">Specifically methylates the guanine in position 1207 of 16S rRNA in the 30S particle.</text>
</comment>